<feature type="region of interest" description="Disordered" evidence="5">
    <location>
        <begin position="1"/>
        <end position="45"/>
    </location>
</feature>
<dbReference type="PROSITE" id="PS51355">
    <property type="entry name" value="GLUTATHIONE_PEROXID_3"/>
    <property type="match status" value="1"/>
</dbReference>
<organism evidence="7 8">
    <name type="scientific">Blomia tropicalis</name>
    <name type="common">Mite</name>
    <dbReference type="NCBI Taxonomy" id="40697"/>
    <lineage>
        <taxon>Eukaryota</taxon>
        <taxon>Metazoa</taxon>
        <taxon>Ecdysozoa</taxon>
        <taxon>Arthropoda</taxon>
        <taxon>Chelicerata</taxon>
        <taxon>Arachnida</taxon>
        <taxon>Acari</taxon>
        <taxon>Acariformes</taxon>
        <taxon>Sarcoptiformes</taxon>
        <taxon>Astigmata</taxon>
        <taxon>Glycyphagoidea</taxon>
        <taxon>Echimyopodidae</taxon>
        <taxon>Blomia</taxon>
    </lineage>
</organism>
<dbReference type="InterPro" id="IPR029759">
    <property type="entry name" value="GPX_AS"/>
</dbReference>
<evidence type="ECO:0000256" key="1">
    <source>
        <dbReference type="ARBA" id="ARBA00006926"/>
    </source>
</evidence>
<dbReference type="Proteomes" id="UP001142055">
    <property type="component" value="Chromosome 1"/>
</dbReference>
<keyword evidence="2 4" id="KW-0575">Peroxidase</keyword>
<sequence>MSETDTTTANATDSEVKPSVNNDNGTEQKNNGQKENAAKESRPEDAKNVYEFTVKDIDGKEVSLSKYKGHPLLIVNVASNCGFTKANYKELNELYEKYESKGLRIAAFPCNQFLNQESACDVDIKEFAKKNGVKFDMYAKINVNGDNAHPLYKWLKGKLTGFLYIDAIKWNFTKFLVDFRGQPIKRYGPLESPSGFEADIMAQLARRSAKQVDSDTHTPDL</sequence>
<dbReference type="FunFam" id="3.40.30.10:FF:000025">
    <property type="entry name" value="Glutathione peroxidase"/>
    <property type="match status" value="1"/>
</dbReference>
<dbReference type="InterPro" id="IPR013766">
    <property type="entry name" value="Thioredoxin_domain"/>
</dbReference>
<dbReference type="AlphaFoldDB" id="A0A9Q0RPA2"/>
<feature type="domain" description="Thioredoxin" evidence="6">
    <location>
        <begin position="43"/>
        <end position="205"/>
    </location>
</feature>
<dbReference type="PANTHER" id="PTHR11592:SF134">
    <property type="entry name" value="PHOSPHOLIPID HYDROPEROXIDE GLUTATHIONE PEROXIDASE"/>
    <property type="match status" value="1"/>
</dbReference>
<keyword evidence="8" id="KW-1185">Reference proteome</keyword>
<reference evidence="7" key="1">
    <citation type="submission" date="2022-12" db="EMBL/GenBank/DDBJ databases">
        <title>Genome assemblies of Blomia tropicalis.</title>
        <authorList>
            <person name="Cui Y."/>
        </authorList>
    </citation>
    <scope>NUCLEOTIDE SEQUENCE</scope>
    <source>
        <tissue evidence="7">Adult mites</tissue>
    </source>
</reference>
<accession>A0A9Q0RPA2</accession>
<dbReference type="PANTHER" id="PTHR11592">
    <property type="entry name" value="GLUTATHIONE PEROXIDASE"/>
    <property type="match status" value="1"/>
</dbReference>
<dbReference type="EMBL" id="JAPWDV010000001">
    <property type="protein sequence ID" value="KAJ6221541.1"/>
    <property type="molecule type" value="Genomic_DNA"/>
</dbReference>
<dbReference type="GO" id="GO:0004601">
    <property type="term" value="F:peroxidase activity"/>
    <property type="evidence" value="ECO:0007669"/>
    <property type="project" value="UniProtKB-KW"/>
</dbReference>
<name>A0A9Q0RPA2_BLOTA</name>
<protein>
    <recommendedName>
        <fullName evidence="4">Glutathione peroxidase</fullName>
    </recommendedName>
</protein>
<dbReference type="PROSITE" id="PS51352">
    <property type="entry name" value="THIOREDOXIN_2"/>
    <property type="match status" value="1"/>
</dbReference>
<keyword evidence="3 4" id="KW-0560">Oxidoreductase</keyword>
<evidence type="ECO:0000313" key="8">
    <source>
        <dbReference type="Proteomes" id="UP001142055"/>
    </source>
</evidence>
<evidence type="ECO:0000256" key="2">
    <source>
        <dbReference type="ARBA" id="ARBA00022559"/>
    </source>
</evidence>
<dbReference type="InterPro" id="IPR000889">
    <property type="entry name" value="Glutathione_peroxidase"/>
</dbReference>
<dbReference type="InterPro" id="IPR036249">
    <property type="entry name" value="Thioredoxin-like_sf"/>
</dbReference>
<evidence type="ECO:0000256" key="4">
    <source>
        <dbReference type="RuleBase" id="RU000499"/>
    </source>
</evidence>
<dbReference type="PRINTS" id="PR01011">
    <property type="entry name" value="GLUTPROXDASE"/>
</dbReference>
<comment type="caution">
    <text evidence="7">The sequence shown here is derived from an EMBL/GenBank/DDBJ whole genome shotgun (WGS) entry which is preliminary data.</text>
</comment>
<dbReference type="CDD" id="cd00340">
    <property type="entry name" value="GSH_Peroxidase"/>
    <property type="match status" value="1"/>
</dbReference>
<feature type="compositionally biased region" description="Basic and acidic residues" evidence="5">
    <location>
        <begin position="36"/>
        <end position="45"/>
    </location>
</feature>
<evidence type="ECO:0000256" key="3">
    <source>
        <dbReference type="ARBA" id="ARBA00023002"/>
    </source>
</evidence>
<comment type="similarity">
    <text evidence="1 4">Belongs to the glutathione peroxidase family.</text>
</comment>
<dbReference type="Gene3D" id="3.40.30.10">
    <property type="entry name" value="Glutaredoxin"/>
    <property type="match status" value="1"/>
</dbReference>
<evidence type="ECO:0000259" key="6">
    <source>
        <dbReference type="PROSITE" id="PS51352"/>
    </source>
</evidence>
<dbReference type="PROSITE" id="PS00460">
    <property type="entry name" value="GLUTATHIONE_PEROXID_1"/>
    <property type="match status" value="1"/>
</dbReference>
<dbReference type="Pfam" id="PF00255">
    <property type="entry name" value="GSHPx"/>
    <property type="match status" value="1"/>
</dbReference>
<dbReference type="OMA" id="KYGNVVI"/>
<dbReference type="GO" id="GO:0006979">
    <property type="term" value="P:response to oxidative stress"/>
    <property type="evidence" value="ECO:0007669"/>
    <property type="project" value="InterPro"/>
</dbReference>
<feature type="compositionally biased region" description="Polar residues" evidence="5">
    <location>
        <begin position="1"/>
        <end position="34"/>
    </location>
</feature>
<evidence type="ECO:0000313" key="7">
    <source>
        <dbReference type="EMBL" id="KAJ6221541.1"/>
    </source>
</evidence>
<dbReference type="SUPFAM" id="SSF52833">
    <property type="entry name" value="Thioredoxin-like"/>
    <property type="match status" value="1"/>
</dbReference>
<evidence type="ECO:0000256" key="5">
    <source>
        <dbReference type="SAM" id="MobiDB-lite"/>
    </source>
</evidence>
<proteinExistence type="inferred from homology"/>
<gene>
    <name evidence="7" type="ORF">RDWZM_000086</name>
</gene>